<comment type="similarity">
    <text evidence="1">Belongs to the Gfa family.</text>
</comment>
<sequence>MSGTPDLTARCHCGAVRITLPRAPVELVQCNCSLCAKTRWRGIYFSSDELEIEGEFDSYVRTDIPEPMIRIMRCRNCGVPTHWEPLGEPPYERMGVNANLLDPSELEDLPVREVDGASW</sequence>
<dbReference type="Pfam" id="PF04828">
    <property type="entry name" value="GFA"/>
    <property type="match status" value="1"/>
</dbReference>
<dbReference type="EMBL" id="JAMGBC010000001">
    <property type="protein sequence ID" value="MCL6679565.1"/>
    <property type="molecule type" value="Genomic_DNA"/>
</dbReference>
<dbReference type="PROSITE" id="PS51891">
    <property type="entry name" value="CENP_V_GFA"/>
    <property type="match status" value="1"/>
</dbReference>
<evidence type="ECO:0000256" key="1">
    <source>
        <dbReference type="ARBA" id="ARBA00005495"/>
    </source>
</evidence>
<dbReference type="SUPFAM" id="SSF51316">
    <property type="entry name" value="Mss4-like"/>
    <property type="match status" value="1"/>
</dbReference>
<comment type="caution">
    <text evidence="5">The sequence shown here is derived from an EMBL/GenBank/DDBJ whole genome shotgun (WGS) entry which is preliminary data.</text>
</comment>
<keyword evidence="6" id="KW-1185">Reference proteome</keyword>
<dbReference type="InterPro" id="IPR052355">
    <property type="entry name" value="CENP-V-like"/>
</dbReference>
<evidence type="ECO:0000313" key="6">
    <source>
        <dbReference type="Proteomes" id="UP001165343"/>
    </source>
</evidence>
<evidence type="ECO:0000259" key="4">
    <source>
        <dbReference type="PROSITE" id="PS51891"/>
    </source>
</evidence>
<name>A0ABT0RHZ7_9SPHN</name>
<feature type="domain" description="CENP-V/GFA" evidence="4">
    <location>
        <begin position="7"/>
        <end position="119"/>
    </location>
</feature>
<keyword evidence="2" id="KW-0479">Metal-binding</keyword>
<accession>A0ABT0RHZ7</accession>
<dbReference type="PANTHER" id="PTHR28620">
    <property type="entry name" value="CENTROMERE PROTEIN V"/>
    <property type="match status" value="1"/>
</dbReference>
<dbReference type="InterPro" id="IPR006913">
    <property type="entry name" value="CENP-V/GFA"/>
</dbReference>
<proteinExistence type="inferred from homology"/>
<dbReference type="InterPro" id="IPR011057">
    <property type="entry name" value="Mss4-like_sf"/>
</dbReference>
<reference evidence="5" key="1">
    <citation type="submission" date="2022-05" db="EMBL/GenBank/DDBJ databases">
        <authorList>
            <person name="Jo J.-H."/>
            <person name="Im W.-T."/>
        </authorList>
    </citation>
    <scope>NUCLEOTIDE SEQUENCE</scope>
    <source>
        <strain evidence="5">RG327</strain>
    </source>
</reference>
<dbReference type="Gene3D" id="2.170.150.70">
    <property type="match status" value="1"/>
</dbReference>
<organism evidence="5 6">
    <name type="scientific">Sphingomonas anseongensis</name>
    <dbReference type="NCBI Taxonomy" id="2908207"/>
    <lineage>
        <taxon>Bacteria</taxon>
        <taxon>Pseudomonadati</taxon>
        <taxon>Pseudomonadota</taxon>
        <taxon>Alphaproteobacteria</taxon>
        <taxon>Sphingomonadales</taxon>
        <taxon>Sphingomonadaceae</taxon>
        <taxon>Sphingomonas</taxon>
    </lineage>
</organism>
<evidence type="ECO:0000313" key="5">
    <source>
        <dbReference type="EMBL" id="MCL6679565.1"/>
    </source>
</evidence>
<dbReference type="RefSeq" id="WP_249868454.1">
    <property type="nucleotide sequence ID" value="NZ_JAMGBC010000001.1"/>
</dbReference>
<dbReference type="PANTHER" id="PTHR28620:SF1">
    <property type="entry name" value="CENP-V_GFA DOMAIN-CONTAINING PROTEIN"/>
    <property type="match status" value="1"/>
</dbReference>
<gene>
    <name evidence="5" type="ORF">LZ519_09605</name>
</gene>
<protein>
    <submittedName>
        <fullName evidence="5">GFA family protein</fullName>
    </submittedName>
</protein>
<evidence type="ECO:0000256" key="2">
    <source>
        <dbReference type="ARBA" id="ARBA00022723"/>
    </source>
</evidence>
<dbReference type="Proteomes" id="UP001165343">
    <property type="component" value="Unassembled WGS sequence"/>
</dbReference>
<keyword evidence="3" id="KW-0862">Zinc</keyword>
<evidence type="ECO:0000256" key="3">
    <source>
        <dbReference type="ARBA" id="ARBA00022833"/>
    </source>
</evidence>